<evidence type="ECO:0000256" key="1">
    <source>
        <dbReference type="ARBA" id="ARBA00024353"/>
    </source>
</evidence>
<sequence length="203" mass="23028">MSCSSEFVQLLHEYMDHELSSVEEKRVKEHLHTCEECYRHFYELEKAVALVKSTSHLQAPNDFTHAVMEGLPKEKRTVSWKRWFKGHPLLAAASLFLLLMTGSLFSAWNEDQNFSVSKQSNLVVENSKVTVPEGEVVKGDVTVKNGEIMIEGTIEGDVTVINGEKYMASAGHVTGEIKEVDELFEWLWYHLKSLSHEVLAVFG</sequence>
<dbReference type="Gene3D" id="1.10.10.1320">
    <property type="entry name" value="Anti-sigma factor, zinc-finger domain"/>
    <property type="match status" value="1"/>
</dbReference>
<dbReference type="Proteomes" id="UP001165287">
    <property type="component" value="Unassembled WGS sequence"/>
</dbReference>
<evidence type="ECO:0000313" key="4">
    <source>
        <dbReference type="EMBL" id="MBZ5752472.1"/>
    </source>
</evidence>
<keyword evidence="5" id="KW-1185">Reference proteome</keyword>
<comment type="similarity">
    <text evidence="1">Belongs to the zinc-associated anti-sigma factor (ZAS) superfamily. Anti-sigma-W factor family.</text>
</comment>
<gene>
    <name evidence="4" type="ORF">K9V48_20045</name>
</gene>
<protein>
    <recommendedName>
        <fullName evidence="2">Anti-sigma-W factor RsiW</fullName>
    </recommendedName>
</protein>
<dbReference type="RefSeq" id="WP_224140929.1">
    <property type="nucleotide sequence ID" value="NZ_JAIQUM010000057.1"/>
</dbReference>
<dbReference type="InterPro" id="IPR027383">
    <property type="entry name" value="Znf_put"/>
</dbReference>
<proteinExistence type="inferred from homology"/>
<dbReference type="InterPro" id="IPR041916">
    <property type="entry name" value="Anti_sigma_zinc_sf"/>
</dbReference>
<comment type="caution">
    <text evidence="4">The sequence shown here is derived from an EMBL/GenBank/DDBJ whole genome shotgun (WGS) entry which is preliminary data.</text>
</comment>
<feature type="domain" description="Putative zinc-finger" evidence="3">
    <location>
        <begin position="5"/>
        <end position="37"/>
    </location>
</feature>
<dbReference type="EMBL" id="JAIQUM010000057">
    <property type="protein sequence ID" value="MBZ5752472.1"/>
    <property type="molecule type" value="Genomic_DNA"/>
</dbReference>
<name>A0ABS7UWP9_9BACI</name>
<dbReference type="Pfam" id="PF13490">
    <property type="entry name" value="zf-HC2"/>
    <property type="match status" value="1"/>
</dbReference>
<accession>A0ABS7UWP9</accession>
<reference evidence="4" key="1">
    <citation type="submission" date="2024-05" db="EMBL/GenBank/DDBJ databases">
        <title>Metabacillus sp. nov., isolated from the rhizosphere soil of tomato plants.</title>
        <authorList>
            <person name="Ma R."/>
        </authorList>
    </citation>
    <scope>NUCLEOTIDE SEQUENCE</scope>
    <source>
        <strain evidence="4">DBTR6</strain>
    </source>
</reference>
<evidence type="ECO:0000259" key="3">
    <source>
        <dbReference type="Pfam" id="PF13490"/>
    </source>
</evidence>
<evidence type="ECO:0000313" key="5">
    <source>
        <dbReference type="Proteomes" id="UP001165287"/>
    </source>
</evidence>
<organism evidence="4 5">
    <name type="scientific">Metabacillus rhizolycopersici</name>
    <dbReference type="NCBI Taxonomy" id="2875709"/>
    <lineage>
        <taxon>Bacteria</taxon>
        <taxon>Bacillati</taxon>
        <taxon>Bacillota</taxon>
        <taxon>Bacilli</taxon>
        <taxon>Bacillales</taxon>
        <taxon>Bacillaceae</taxon>
        <taxon>Metabacillus</taxon>
    </lineage>
</organism>
<evidence type="ECO:0000256" key="2">
    <source>
        <dbReference type="ARBA" id="ARBA00024438"/>
    </source>
</evidence>